<evidence type="ECO:0000256" key="3">
    <source>
        <dbReference type="ARBA" id="ARBA00022553"/>
    </source>
</evidence>
<dbReference type="AlphaFoldDB" id="A0A2N7PL04"/>
<accession>A0A2N7PL04</accession>
<evidence type="ECO:0000256" key="7">
    <source>
        <dbReference type="ARBA" id="ARBA00061566"/>
    </source>
</evidence>
<evidence type="ECO:0000256" key="8">
    <source>
        <dbReference type="ARBA" id="ARBA00066629"/>
    </source>
</evidence>
<dbReference type="InterPro" id="IPR051414">
    <property type="entry name" value="Adenylate-forming_Reductase"/>
</dbReference>
<gene>
    <name evidence="14" type="ORF">C0197_01260</name>
</gene>
<proteinExistence type="inferred from homology"/>
<evidence type="ECO:0000259" key="13">
    <source>
        <dbReference type="Pfam" id="PF14535"/>
    </source>
</evidence>
<evidence type="ECO:0000256" key="5">
    <source>
        <dbReference type="ARBA" id="ARBA00022741"/>
    </source>
</evidence>
<evidence type="ECO:0000256" key="1">
    <source>
        <dbReference type="ARBA" id="ARBA00011245"/>
    </source>
</evidence>
<name>A0A2N7PL04_9BACT</name>
<evidence type="ECO:0000256" key="6">
    <source>
        <dbReference type="ARBA" id="ARBA00060591"/>
    </source>
</evidence>
<evidence type="ECO:0000259" key="12">
    <source>
        <dbReference type="Pfam" id="PF00501"/>
    </source>
</evidence>
<dbReference type="PANTHER" id="PTHR43439">
    <property type="entry name" value="PHENYLACETATE-COENZYME A LIGASE"/>
    <property type="match status" value="1"/>
</dbReference>
<dbReference type="Gene3D" id="3.40.50.12780">
    <property type="entry name" value="N-terminal domain of ligase-like"/>
    <property type="match status" value="1"/>
</dbReference>
<comment type="pathway">
    <text evidence="6 11">Aromatic compound metabolism; phenylacetate degradation.</text>
</comment>
<dbReference type="Proteomes" id="UP000235731">
    <property type="component" value="Unassembled WGS sequence"/>
</dbReference>
<evidence type="ECO:0000256" key="11">
    <source>
        <dbReference type="PIRNR" id="PIRNR006444"/>
    </source>
</evidence>
<dbReference type="FunFam" id="3.40.50.12780:FF:000016">
    <property type="entry name" value="Phenylacetate-coenzyme A ligase"/>
    <property type="match status" value="1"/>
</dbReference>
<keyword evidence="3" id="KW-0597">Phosphoprotein</keyword>
<evidence type="ECO:0000256" key="10">
    <source>
        <dbReference type="ARBA" id="ARBA00075111"/>
    </source>
</evidence>
<dbReference type="PANTHER" id="PTHR43439:SF2">
    <property type="entry name" value="ENZYME, PUTATIVE (JCVI)-RELATED"/>
    <property type="match status" value="1"/>
</dbReference>
<feature type="domain" description="AMP-dependent synthetase/ligase" evidence="12">
    <location>
        <begin position="100"/>
        <end position="302"/>
    </location>
</feature>
<organism evidence="14 15">
    <name type="scientific">Caldimicrobium thiodismutans</name>
    <dbReference type="NCBI Taxonomy" id="1653476"/>
    <lineage>
        <taxon>Bacteria</taxon>
        <taxon>Pseudomonadati</taxon>
        <taxon>Thermodesulfobacteriota</taxon>
        <taxon>Thermodesulfobacteria</taxon>
        <taxon>Thermodesulfobacteriales</taxon>
        <taxon>Thermodesulfobacteriaceae</taxon>
        <taxon>Caldimicrobium</taxon>
    </lineage>
</organism>
<dbReference type="GO" id="GO:0000166">
    <property type="term" value="F:nucleotide binding"/>
    <property type="evidence" value="ECO:0007669"/>
    <property type="project" value="UniProtKB-KW"/>
</dbReference>
<dbReference type="EC" id="6.2.1.30" evidence="8 11"/>
<keyword evidence="5 11" id="KW-0547">Nucleotide-binding</keyword>
<dbReference type="CDD" id="cd05913">
    <property type="entry name" value="PaaK"/>
    <property type="match status" value="1"/>
</dbReference>
<keyword evidence="4 11" id="KW-0436">Ligase</keyword>
<evidence type="ECO:0000313" key="15">
    <source>
        <dbReference type="Proteomes" id="UP000235731"/>
    </source>
</evidence>
<dbReference type="Pfam" id="PF14535">
    <property type="entry name" value="AMP-binding_C_2"/>
    <property type="match status" value="1"/>
</dbReference>
<evidence type="ECO:0000256" key="4">
    <source>
        <dbReference type="ARBA" id="ARBA00022598"/>
    </source>
</evidence>
<comment type="subunit">
    <text evidence="1">Monomer.</text>
</comment>
<feature type="domain" description="AMP-dependent ligase C-terminal" evidence="13">
    <location>
        <begin position="351"/>
        <end position="444"/>
    </location>
</feature>
<dbReference type="GO" id="GO:0010124">
    <property type="term" value="P:phenylacetate catabolic process"/>
    <property type="evidence" value="ECO:0007669"/>
    <property type="project" value="UniProtKB-UniRule"/>
</dbReference>
<dbReference type="Gene3D" id="3.30.300.30">
    <property type="match status" value="1"/>
</dbReference>
<comment type="function">
    <text evidence="11">Catalyzes the activation of phenylacetic acid (PA) to phenylacetyl-CoA (PA-CoA).</text>
</comment>
<dbReference type="SUPFAM" id="SSF56801">
    <property type="entry name" value="Acetyl-CoA synthetase-like"/>
    <property type="match status" value="1"/>
</dbReference>
<dbReference type="UniPathway" id="UPA00930"/>
<sequence>MSLISKPLKRGYALEKRYFNPKIELISKEELRALQLKRLKRLLNKVYKKVPHYRKKFEEAGVKPSDLKTLEDIRHFPFTTKEDLFVDYPFGLLSEPLEKVVRLHTSSGTTGKPKALFFSKRDVMAQAELIARSLVMSGATSKDILQNSMTYGLFTGALVMHYGAELLGMLVIPAGPGNTERQIELMKTFGTTCIHMTPSYALYVASVILEKGLKPGKDLKLKRAYLGAEPYTEETRRKIEEMLKIEVFNCYGLSEMGGPGVGFECPAKKGLHIWEDAFLVEIVNPENGEPVKPGEIGELVLTSLNREAMPLIRYRTRDLTHFILEPCSCGRTHIRIARILGRADDMFIVRGVNIFPQQIEAVLMGIKGVAQNYQIILEGYDEMVVKVEFDRDFFDGRIERLLKLKEEITEKLRQAIQVRPKVELVEPGTLPVSEGKAKRVIDKRTL</sequence>
<evidence type="ECO:0000313" key="14">
    <source>
        <dbReference type="EMBL" id="PMP64152.1"/>
    </source>
</evidence>
<dbReference type="InterPro" id="IPR011880">
    <property type="entry name" value="PA_CoA_ligase"/>
</dbReference>
<protein>
    <recommendedName>
        <fullName evidence="9 11">Phenylacetate-coenzyme A ligase</fullName>
        <ecNumber evidence="8 11">6.2.1.30</ecNumber>
    </recommendedName>
    <alternativeName>
        <fullName evidence="10 11">Phenylacetyl-CoA ligase</fullName>
    </alternativeName>
</protein>
<dbReference type="InterPro" id="IPR028154">
    <property type="entry name" value="AMP-dep_Lig_C"/>
</dbReference>
<comment type="similarity">
    <text evidence="7 11">Belongs to the phenylacetyl-CoA ligase family.</text>
</comment>
<evidence type="ECO:0000256" key="2">
    <source>
        <dbReference type="ARBA" id="ARBA00022450"/>
    </source>
</evidence>
<comment type="catalytic activity">
    <reaction evidence="11">
        <text>2-phenylacetate + ATP + CoA = phenylacetyl-CoA + AMP + diphosphate</text>
        <dbReference type="Rhea" id="RHEA:20956"/>
        <dbReference type="ChEBI" id="CHEBI:18401"/>
        <dbReference type="ChEBI" id="CHEBI:30616"/>
        <dbReference type="ChEBI" id="CHEBI:33019"/>
        <dbReference type="ChEBI" id="CHEBI:57287"/>
        <dbReference type="ChEBI" id="CHEBI:57390"/>
        <dbReference type="ChEBI" id="CHEBI:456215"/>
        <dbReference type="EC" id="6.2.1.30"/>
    </reaction>
</comment>
<reference evidence="14 15" key="1">
    <citation type="submission" date="2018-01" db="EMBL/GenBank/DDBJ databases">
        <title>Metagenomic assembled genomes from two thermal pools in the Uzon Caldera, Kamchatka, Russia.</title>
        <authorList>
            <person name="Wilkins L."/>
            <person name="Ettinger C."/>
        </authorList>
    </citation>
    <scope>NUCLEOTIDE SEQUENCE [LARGE SCALE GENOMIC DNA]</scope>
    <source>
        <strain evidence="14">ZAV-15</strain>
    </source>
</reference>
<comment type="caution">
    <text evidence="14">The sequence shown here is derived from an EMBL/GenBank/DDBJ whole genome shotgun (WGS) entry which is preliminary data.</text>
</comment>
<keyword evidence="2" id="KW-0596">Phosphopantetheine</keyword>
<dbReference type="Pfam" id="PF00501">
    <property type="entry name" value="AMP-binding"/>
    <property type="match status" value="1"/>
</dbReference>
<evidence type="ECO:0000256" key="9">
    <source>
        <dbReference type="ARBA" id="ARBA00068695"/>
    </source>
</evidence>
<dbReference type="InterPro" id="IPR045851">
    <property type="entry name" value="AMP-bd_C_sf"/>
</dbReference>
<dbReference type="InterPro" id="IPR042099">
    <property type="entry name" value="ANL_N_sf"/>
</dbReference>
<dbReference type="GO" id="GO:0047475">
    <property type="term" value="F:phenylacetate-CoA ligase activity"/>
    <property type="evidence" value="ECO:0007669"/>
    <property type="project" value="UniProtKB-EC"/>
</dbReference>
<dbReference type="InterPro" id="IPR000873">
    <property type="entry name" value="AMP-dep_synth/lig_dom"/>
</dbReference>
<dbReference type="PIRSF" id="PIRSF006444">
    <property type="entry name" value="PaaK"/>
    <property type="match status" value="1"/>
</dbReference>
<dbReference type="EMBL" id="PNIE01000019">
    <property type="protein sequence ID" value="PMP64152.1"/>
    <property type="molecule type" value="Genomic_DNA"/>
</dbReference>